<feature type="non-terminal residue" evidence="2">
    <location>
        <position position="1"/>
    </location>
</feature>
<keyword evidence="3" id="KW-1185">Reference proteome</keyword>
<sequence>MGARAAEEDKARDIGNLYHEPTIKPGLGSSRCPRCFSSISNNSVGTAAGGTLGAFHGFNRVMPFVQSRVRGPMWLHFFVGIPPIMFWSLGWATFG</sequence>
<dbReference type="EMBL" id="JAHRHJ020000001">
    <property type="protein sequence ID" value="KAH9328511.1"/>
    <property type="molecule type" value="Genomic_DNA"/>
</dbReference>
<proteinExistence type="predicted"/>
<reference evidence="2 3" key="1">
    <citation type="journal article" date="2021" name="Nat. Plants">
        <title>The Taxus genome provides insights into paclitaxel biosynthesis.</title>
        <authorList>
            <person name="Xiong X."/>
            <person name="Gou J."/>
            <person name="Liao Q."/>
            <person name="Li Y."/>
            <person name="Zhou Q."/>
            <person name="Bi G."/>
            <person name="Li C."/>
            <person name="Du R."/>
            <person name="Wang X."/>
            <person name="Sun T."/>
            <person name="Guo L."/>
            <person name="Liang H."/>
            <person name="Lu P."/>
            <person name="Wu Y."/>
            <person name="Zhang Z."/>
            <person name="Ro D.K."/>
            <person name="Shang Y."/>
            <person name="Huang S."/>
            <person name="Yan J."/>
        </authorList>
    </citation>
    <scope>NUCLEOTIDE SEQUENCE [LARGE SCALE GENOMIC DNA]</scope>
    <source>
        <strain evidence="2">Ta-2019</strain>
    </source>
</reference>
<accession>A0AA38GUA7</accession>
<dbReference type="PANTHER" id="PTHR34459">
    <property type="entry name" value="OS01G0264500 PROTEIN"/>
    <property type="match status" value="1"/>
</dbReference>
<comment type="caution">
    <text evidence="2">The sequence shown here is derived from an EMBL/GenBank/DDBJ whole genome shotgun (WGS) entry which is preliminary data.</text>
</comment>
<dbReference type="PANTHER" id="PTHR34459:SF3">
    <property type="entry name" value="OS01G0264500 PROTEIN"/>
    <property type="match status" value="1"/>
</dbReference>
<name>A0AA38GUA7_TAXCH</name>
<keyword evidence="1" id="KW-0472">Membrane</keyword>
<keyword evidence="1" id="KW-0812">Transmembrane</keyword>
<gene>
    <name evidence="2" type="ORF">KI387_000619</name>
</gene>
<evidence type="ECO:0000313" key="3">
    <source>
        <dbReference type="Proteomes" id="UP000824469"/>
    </source>
</evidence>
<dbReference type="OMA" id="CHKWIDS"/>
<dbReference type="Proteomes" id="UP000824469">
    <property type="component" value="Unassembled WGS sequence"/>
</dbReference>
<dbReference type="AlphaFoldDB" id="A0AA38GUA7"/>
<feature type="transmembrane region" description="Helical" evidence="1">
    <location>
        <begin position="74"/>
        <end position="94"/>
    </location>
</feature>
<evidence type="ECO:0000256" key="1">
    <source>
        <dbReference type="SAM" id="Phobius"/>
    </source>
</evidence>
<organism evidence="2 3">
    <name type="scientific">Taxus chinensis</name>
    <name type="common">Chinese yew</name>
    <name type="synonym">Taxus wallichiana var. chinensis</name>
    <dbReference type="NCBI Taxonomy" id="29808"/>
    <lineage>
        <taxon>Eukaryota</taxon>
        <taxon>Viridiplantae</taxon>
        <taxon>Streptophyta</taxon>
        <taxon>Embryophyta</taxon>
        <taxon>Tracheophyta</taxon>
        <taxon>Spermatophyta</taxon>
        <taxon>Pinopsida</taxon>
        <taxon>Pinidae</taxon>
        <taxon>Conifers II</taxon>
        <taxon>Cupressales</taxon>
        <taxon>Taxaceae</taxon>
        <taxon>Taxus</taxon>
    </lineage>
</organism>
<keyword evidence="1" id="KW-1133">Transmembrane helix</keyword>
<protein>
    <submittedName>
        <fullName evidence="2">Uncharacterized protein</fullName>
    </submittedName>
</protein>
<evidence type="ECO:0000313" key="2">
    <source>
        <dbReference type="EMBL" id="KAH9328511.1"/>
    </source>
</evidence>